<dbReference type="OrthoDB" id="299674at2759"/>
<reference evidence="1" key="1">
    <citation type="submission" date="2021-01" db="EMBL/GenBank/DDBJ databases">
        <authorList>
            <consortium name="Genoscope - CEA"/>
            <person name="William W."/>
        </authorList>
    </citation>
    <scope>NUCLEOTIDE SEQUENCE</scope>
</reference>
<dbReference type="Proteomes" id="UP000689195">
    <property type="component" value="Unassembled WGS sequence"/>
</dbReference>
<gene>
    <name evidence="1" type="ORF">PPENT_87.1.T0200305</name>
</gene>
<proteinExistence type="predicted"/>
<protein>
    <submittedName>
        <fullName evidence="1">Uncharacterized protein</fullName>
    </submittedName>
</protein>
<keyword evidence="2" id="KW-1185">Reference proteome</keyword>
<name>A0A8S1TH30_9CILI</name>
<comment type="caution">
    <text evidence="1">The sequence shown here is derived from an EMBL/GenBank/DDBJ whole genome shotgun (WGS) entry which is preliminary data.</text>
</comment>
<sequence>MLFIQEDEDDIGDDINEPISMYQSPVVTNNLINVVGVFNQNQVAIDPPDLNSQRKKRLKEFSNQLIKENPKYIADNLYAIQIVQVLTNAGLCKISNFVNGHYQAQLEQIIKYDKHIQDSRQDSSLYKQIFFINVNPVHICFQDGSLVFKQNPPTLEINQSLKKKYQYLLEVINLTMRLLDSYFKKDFQSIIDHYINMKDNKYSNNRIIEFLQNEIEKNAENYNYVSKWLEIKSKIKPVLVIYKQIKILEKKDELCGRKSLKVLSKHIKKIDKLQKRLYQEQILSPLEFLLTNLFDIFDSILKFYEENYEKDVQYQQQQFIKKNEKLKQKQQKPQIQEASVQECEQEQFQYYFQKKQIKQQEHLVEQFDCQLDVLSGQSQSLIKKVKDQKLE</sequence>
<evidence type="ECO:0000313" key="1">
    <source>
        <dbReference type="EMBL" id="CAD8150526.1"/>
    </source>
</evidence>
<evidence type="ECO:0000313" key="2">
    <source>
        <dbReference type="Proteomes" id="UP000689195"/>
    </source>
</evidence>
<dbReference type="EMBL" id="CAJJDO010000020">
    <property type="protein sequence ID" value="CAD8150526.1"/>
    <property type="molecule type" value="Genomic_DNA"/>
</dbReference>
<accession>A0A8S1TH30</accession>
<dbReference type="AlphaFoldDB" id="A0A8S1TH30"/>
<organism evidence="1 2">
    <name type="scientific">Paramecium pentaurelia</name>
    <dbReference type="NCBI Taxonomy" id="43138"/>
    <lineage>
        <taxon>Eukaryota</taxon>
        <taxon>Sar</taxon>
        <taxon>Alveolata</taxon>
        <taxon>Ciliophora</taxon>
        <taxon>Intramacronucleata</taxon>
        <taxon>Oligohymenophorea</taxon>
        <taxon>Peniculida</taxon>
        <taxon>Parameciidae</taxon>
        <taxon>Paramecium</taxon>
    </lineage>
</organism>